<name>A0A4U5N3P7_STECR</name>
<comment type="function">
    <text evidence="5">Regulatory subunit of the cyclin-dependent kinase pair (CDK9/cyclin T) complex, also called positive transcription elongation factor B (P-TEFb), which is proposed to facilitate the transition from abortive to production elongation by phosphorylating the CTD (carboxy-terminal domain) of the large subunit of RNA polymerase II (RNAP II).</text>
</comment>
<dbReference type="InterPro" id="IPR013763">
    <property type="entry name" value="Cyclin-like_dom"/>
</dbReference>
<proteinExistence type="inferred from homology"/>
<keyword evidence="3 6" id="KW-0195">Cyclin</keyword>
<comment type="caution">
    <text evidence="9">The sequence shown here is derived from an EMBL/GenBank/DDBJ whole genome shotgun (WGS) entry which is preliminary data.</text>
</comment>
<sequence>MASKPEDSDSPEKKWLYNETRITNLPSVRDGISPDEELLRRQKAASFITEMTVRLNRNIRDGRFKILQNTTCTAMMYMHRFFTVHSMKRFDYRDISAACLYLAGKVGETPRRLEYIVNVWWNLKFMKQVQMDKIKYENACQLIKTLENCLLQTIGFDLTVENPHSSVLNAMDAFKIGRKVTQTAYWFATDILHITNWGIRFPTSTLACVCVHLACTWADVDLPENWFTTIESSLGQAEILRLTDEFMQIYSNCSEVLAIKKFSDRNGIIFDPKQQASPYVVHVDPKERKERPGTSGHGREPRKSFMPDLSSSSSRNRSRECSSCSSRPGSGKDGRSGHQKRPQDHREDFPRHQKRPKLSELLGTSSESLEDGEIK</sequence>
<evidence type="ECO:0000259" key="8">
    <source>
        <dbReference type="SMART" id="SM00385"/>
    </source>
</evidence>
<feature type="compositionally biased region" description="Low complexity" evidence="7">
    <location>
        <begin position="310"/>
        <end position="327"/>
    </location>
</feature>
<dbReference type="EMBL" id="AZBU02000005">
    <property type="protein sequence ID" value="TKR76920.1"/>
    <property type="molecule type" value="Genomic_DNA"/>
</dbReference>
<keyword evidence="4" id="KW-0804">Transcription</keyword>
<feature type="domain" description="Cyclin-like" evidence="8">
    <location>
        <begin position="53"/>
        <end position="152"/>
    </location>
</feature>
<evidence type="ECO:0000256" key="2">
    <source>
        <dbReference type="ARBA" id="ARBA00023015"/>
    </source>
</evidence>
<organism evidence="9 10">
    <name type="scientific">Steinernema carpocapsae</name>
    <name type="common">Entomopathogenic nematode</name>
    <dbReference type="NCBI Taxonomy" id="34508"/>
    <lineage>
        <taxon>Eukaryota</taxon>
        <taxon>Metazoa</taxon>
        <taxon>Ecdysozoa</taxon>
        <taxon>Nematoda</taxon>
        <taxon>Chromadorea</taxon>
        <taxon>Rhabditida</taxon>
        <taxon>Tylenchina</taxon>
        <taxon>Panagrolaimomorpha</taxon>
        <taxon>Strongyloidoidea</taxon>
        <taxon>Steinernematidae</taxon>
        <taxon>Steinernema</taxon>
    </lineage>
</organism>
<dbReference type="InterPro" id="IPR043198">
    <property type="entry name" value="Cyclin/Ssn8"/>
</dbReference>
<evidence type="ECO:0000256" key="1">
    <source>
        <dbReference type="ARBA" id="ARBA00008638"/>
    </source>
</evidence>
<dbReference type="SMART" id="SM00385">
    <property type="entry name" value="CYCLIN"/>
    <property type="match status" value="1"/>
</dbReference>
<dbReference type="Pfam" id="PF21797">
    <property type="entry name" value="CycT2-like_C"/>
    <property type="match status" value="1"/>
</dbReference>
<feature type="compositionally biased region" description="Basic and acidic residues" evidence="7">
    <location>
        <begin position="283"/>
        <end position="305"/>
    </location>
</feature>
<dbReference type="InterPro" id="IPR036915">
    <property type="entry name" value="Cyclin-like_sf"/>
</dbReference>
<comment type="similarity">
    <text evidence="1">Belongs to the cyclin family. Cyclin C subfamily.</text>
</comment>
<dbReference type="SUPFAM" id="SSF47954">
    <property type="entry name" value="Cyclin-like"/>
    <property type="match status" value="2"/>
</dbReference>
<dbReference type="Proteomes" id="UP000298663">
    <property type="component" value="Unassembled WGS sequence"/>
</dbReference>
<accession>A0A4U5N3P7</accession>
<evidence type="ECO:0000313" key="10">
    <source>
        <dbReference type="Proteomes" id="UP000298663"/>
    </source>
</evidence>
<feature type="region of interest" description="Disordered" evidence="7">
    <location>
        <begin position="279"/>
        <end position="375"/>
    </location>
</feature>
<dbReference type="GO" id="GO:0006357">
    <property type="term" value="P:regulation of transcription by RNA polymerase II"/>
    <property type="evidence" value="ECO:0007669"/>
    <property type="project" value="InterPro"/>
</dbReference>
<dbReference type="AlphaFoldDB" id="A0A4U5N3P7"/>
<dbReference type="GO" id="GO:0016538">
    <property type="term" value="F:cyclin-dependent protein serine/threonine kinase regulator activity"/>
    <property type="evidence" value="ECO:0007669"/>
    <property type="project" value="InterPro"/>
</dbReference>
<evidence type="ECO:0000256" key="7">
    <source>
        <dbReference type="SAM" id="MobiDB-lite"/>
    </source>
</evidence>
<evidence type="ECO:0000256" key="5">
    <source>
        <dbReference type="ARBA" id="ARBA00056850"/>
    </source>
</evidence>
<dbReference type="InterPro" id="IPR006671">
    <property type="entry name" value="Cyclin_N"/>
</dbReference>
<keyword evidence="10" id="KW-1185">Reference proteome</keyword>
<evidence type="ECO:0000313" key="9">
    <source>
        <dbReference type="EMBL" id="TKR76920.1"/>
    </source>
</evidence>
<dbReference type="FunFam" id="1.10.472.10:FF:000181">
    <property type="entry name" value="Protein CBR-CIT-1.1"/>
    <property type="match status" value="1"/>
</dbReference>
<dbReference type="OrthoDB" id="25002at2759"/>
<feature type="compositionally biased region" description="Basic and acidic residues" evidence="7">
    <location>
        <begin position="330"/>
        <end position="351"/>
    </location>
</feature>
<keyword evidence="2" id="KW-0805">Transcription regulation</keyword>
<reference evidence="9 10" key="1">
    <citation type="journal article" date="2015" name="Genome Biol.">
        <title>Comparative genomics of Steinernema reveals deeply conserved gene regulatory networks.</title>
        <authorList>
            <person name="Dillman A.R."/>
            <person name="Macchietto M."/>
            <person name="Porter C.F."/>
            <person name="Rogers A."/>
            <person name="Williams B."/>
            <person name="Antoshechkin I."/>
            <person name="Lee M.M."/>
            <person name="Goodwin Z."/>
            <person name="Lu X."/>
            <person name="Lewis E.E."/>
            <person name="Goodrich-Blair H."/>
            <person name="Stock S.P."/>
            <person name="Adams B.J."/>
            <person name="Sternberg P.W."/>
            <person name="Mortazavi A."/>
        </authorList>
    </citation>
    <scope>NUCLEOTIDE SEQUENCE [LARGE SCALE GENOMIC DNA]</scope>
    <source>
        <strain evidence="9 10">ALL</strain>
    </source>
</reference>
<dbReference type="Gene3D" id="1.10.472.10">
    <property type="entry name" value="Cyclin-like"/>
    <property type="match status" value="2"/>
</dbReference>
<protein>
    <recommendedName>
        <fullName evidence="8">Cyclin-like domain-containing protein</fullName>
    </recommendedName>
</protein>
<gene>
    <name evidence="9" type="ORF">L596_017988</name>
</gene>
<evidence type="ECO:0000256" key="6">
    <source>
        <dbReference type="RuleBase" id="RU000383"/>
    </source>
</evidence>
<reference evidence="9 10" key="2">
    <citation type="journal article" date="2019" name="G3 (Bethesda)">
        <title>Hybrid Assembly of the Genome of the Entomopathogenic Nematode Steinernema carpocapsae Identifies the X-Chromosome.</title>
        <authorList>
            <person name="Serra L."/>
            <person name="Macchietto M."/>
            <person name="Macias-Munoz A."/>
            <person name="McGill C.J."/>
            <person name="Rodriguez I.M."/>
            <person name="Rodriguez B."/>
            <person name="Murad R."/>
            <person name="Mortazavi A."/>
        </authorList>
    </citation>
    <scope>NUCLEOTIDE SEQUENCE [LARGE SCALE GENOMIC DNA]</scope>
    <source>
        <strain evidence="9 10">ALL</strain>
    </source>
</reference>
<dbReference type="Pfam" id="PF00134">
    <property type="entry name" value="Cyclin_N"/>
    <property type="match status" value="1"/>
</dbReference>
<dbReference type="PANTHER" id="PTHR10026">
    <property type="entry name" value="CYCLIN"/>
    <property type="match status" value="1"/>
</dbReference>
<evidence type="ECO:0000256" key="3">
    <source>
        <dbReference type="ARBA" id="ARBA00023127"/>
    </source>
</evidence>
<evidence type="ECO:0000256" key="4">
    <source>
        <dbReference type="ARBA" id="ARBA00023163"/>
    </source>
</evidence>